<sequence length="197" mass="22860">MADIDLELLPQTKRFRRLSLALIFILSVAASIYTLHAIKERDIVYFFLYNNLLSLYLQTFILLIIFGQILKVRPIAVFLGIRQAETGLVKKLLQLILLDILVMTVGLALPYLLGVRHYFRWGSPALGSLLLFLHLLCFALCAFFMILSLRVSHPWLIFIIAIAVIMLYHYNLEQSTLLSKYSILFDPLYRATHYIYF</sequence>
<keyword evidence="3" id="KW-1185">Reference proteome</keyword>
<feature type="transmembrane region" description="Helical" evidence="1">
    <location>
        <begin position="20"/>
        <end position="38"/>
    </location>
</feature>
<comment type="caution">
    <text evidence="2">The sequence shown here is derived from an EMBL/GenBank/DDBJ whole genome shotgun (WGS) entry which is preliminary data.</text>
</comment>
<evidence type="ECO:0008006" key="4">
    <source>
        <dbReference type="Google" id="ProtNLM"/>
    </source>
</evidence>
<accession>A0A6A8MEC9</accession>
<feature type="transmembrane region" description="Helical" evidence="1">
    <location>
        <begin position="125"/>
        <end position="147"/>
    </location>
</feature>
<protein>
    <recommendedName>
        <fullName evidence="4">ABC transporter permease</fullName>
    </recommendedName>
</protein>
<organism evidence="2 3">
    <name type="scientific">Lactobacillus porci</name>
    <dbReference type="NCBI Taxonomy" id="2012477"/>
    <lineage>
        <taxon>Bacteria</taxon>
        <taxon>Bacillati</taxon>
        <taxon>Bacillota</taxon>
        <taxon>Bacilli</taxon>
        <taxon>Lactobacillales</taxon>
        <taxon>Lactobacillaceae</taxon>
        <taxon>Lactobacillus</taxon>
    </lineage>
</organism>
<evidence type="ECO:0000256" key="1">
    <source>
        <dbReference type="SAM" id="Phobius"/>
    </source>
</evidence>
<dbReference type="AlphaFoldDB" id="A0A6A8MEC9"/>
<dbReference type="RefSeq" id="WP_154548640.1">
    <property type="nucleotide sequence ID" value="NZ_VUMX01000013.1"/>
</dbReference>
<name>A0A6A8MEC9_9LACO</name>
<gene>
    <name evidence="2" type="ORF">FYJ62_05695</name>
</gene>
<dbReference type="Proteomes" id="UP000438120">
    <property type="component" value="Unassembled WGS sequence"/>
</dbReference>
<proteinExistence type="predicted"/>
<evidence type="ECO:0000313" key="3">
    <source>
        <dbReference type="Proteomes" id="UP000438120"/>
    </source>
</evidence>
<keyword evidence="1" id="KW-0472">Membrane</keyword>
<keyword evidence="1" id="KW-1133">Transmembrane helix</keyword>
<feature type="transmembrane region" description="Helical" evidence="1">
    <location>
        <begin position="44"/>
        <end position="66"/>
    </location>
</feature>
<dbReference type="EMBL" id="VUMX01000013">
    <property type="protein sequence ID" value="MST87141.1"/>
    <property type="molecule type" value="Genomic_DNA"/>
</dbReference>
<feature type="transmembrane region" description="Helical" evidence="1">
    <location>
        <begin position="92"/>
        <end position="113"/>
    </location>
</feature>
<evidence type="ECO:0000313" key="2">
    <source>
        <dbReference type="EMBL" id="MST87141.1"/>
    </source>
</evidence>
<feature type="transmembrane region" description="Helical" evidence="1">
    <location>
        <begin position="154"/>
        <end position="172"/>
    </location>
</feature>
<reference evidence="2 3" key="1">
    <citation type="submission" date="2019-08" db="EMBL/GenBank/DDBJ databases">
        <title>In-depth cultivation of the pig gut microbiome towards novel bacterial diversity and tailored functional studies.</title>
        <authorList>
            <person name="Wylensek D."/>
            <person name="Hitch T.C.A."/>
            <person name="Clavel T."/>
        </authorList>
    </citation>
    <scope>NUCLEOTIDE SEQUENCE [LARGE SCALE GENOMIC DNA]</scope>
    <source>
        <strain evidence="2 3">Bifido-178-WT-2B</strain>
    </source>
</reference>
<keyword evidence="1" id="KW-0812">Transmembrane</keyword>